<proteinExistence type="predicted"/>
<dbReference type="InterPro" id="IPR013762">
    <property type="entry name" value="Integrase-like_cat_sf"/>
</dbReference>
<dbReference type="GO" id="GO:0006310">
    <property type="term" value="P:DNA recombination"/>
    <property type="evidence" value="ECO:0007669"/>
    <property type="project" value="UniProtKB-KW"/>
</dbReference>
<dbReference type="InterPro" id="IPR011010">
    <property type="entry name" value="DNA_brk_join_enz"/>
</dbReference>
<dbReference type="InterPro" id="IPR010998">
    <property type="entry name" value="Integrase_recombinase_N"/>
</dbReference>
<dbReference type="OrthoDB" id="1493636at2"/>
<dbReference type="AlphaFoldDB" id="A0A4P6ZD60"/>
<dbReference type="KEGG" id="csal:NBC122_00615"/>
<organism evidence="4 5">
    <name type="scientific">Chryseobacterium salivictor</name>
    <dbReference type="NCBI Taxonomy" id="2547600"/>
    <lineage>
        <taxon>Bacteria</taxon>
        <taxon>Pseudomonadati</taxon>
        <taxon>Bacteroidota</taxon>
        <taxon>Flavobacteriia</taxon>
        <taxon>Flavobacteriales</taxon>
        <taxon>Weeksellaceae</taxon>
        <taxon>Chryseobacterium group</taxon>
        <taxon>Chryseobacterium</taxon>
    </lineage>
</organism>
<evidence type="ECO:0000313" key="4">
    <source>
        <dbReference type="EMBL" id="QBO57451.1"/>
    </source>
</evidence>
<feature type="domain" description="Tyr recombinase" evidence="3">
    <location>
        <begin position="247"/>
        <end position="411"/>
    </location>
</feature>
<dbReference type="Proteomes" id="UP000294419">
    <property type="component" value="Chromosome"/>
</dbReference>
<dbReference type="Gene3D" id="1.10.150.130">
    <property type="match status" value="1"/>
</dbReference>
<dbReference type="GO" id="GO:0015074">
    <property type="term" value="P:DNA integration"/>
    <property type="evidence" value="ECO:0007669"/>
    <property type="project" value="InterPro"/>
</dbReference>
<dbReference type="RefSeq" id="WP_133438954.1">
    <property type="nucleotide sequence ID" value="NZ_CP037954.1"/>
</dbReference>
<evidence type="ECO:0000256" key="1">
    <source>
        <dbReference type="ARBA" id="ARBA00023125"/>
    </source>
</evidence>
<gene>
    <name evidence="4" type="ORF">NBC122_00615</name>
</gene>
<evidence type="ECO:0000259" key="3">
    <source>
        <dbReference type="Pfam" id="PF00589"/>
    </source>
</evidence>
<dbReference type="GO" id="GO:0003677">
    <property type="term" value="F:DNA binding"/>
    <property type="evidence" value="ECO:0007669"/>
    <property type="project" value="UniProtKB-KW"/>
</dbReference>
<name>A0A4P6ZD60_9FLAO</name>
<dbReference type="Pfam" id="PF00589">
    <property type="entry name" value="Phage_integrase"/>
    <property type="match status" value="1"/>
</dbReference>
<evidence type="ECO:0000256" key="2">
    <source>
        <dbReference type="ARBA" id="ARBA00023172"/>
    </source>
</evidence>
<dbReference type="EMBL" id="CP037954">
    <property type="protein sequence ID" value="QBO57451.1"/>
    <property type="molecule type" value="Genomic_DNA"/>
</dbReference>
<reference evidence="4 5" key="1">
    <citation type="submission" date="2019-03" db="EMBL/GenBank/DDBJ databases">
        <authorList>
            <person name="Kim H."/>
            <person name="Yu S.-M."/>
        </authorList>
    </citation>
    <scope>NUCLEOTIDE SEQUENCE [LARGE SCALE GENOMIC DNA]</scope>
    <source>
        <strain evidence="4 5">NBC122</strain>
    </source>
</reference>
<keyword evidence="2" id="KW-0233">DNA recombination</keyword>
<keyword evidence="5" id="KW-1185">Reference proteome</keyword>
<dbReference type="Gene3D" id="1.10.443.10">
    <property type="entry name" value="Intergrase catalytic core"/>
    <property type="match status" value="1"/>
</dbReference>
<protein>
    <recommendedName>
        <fullName evidence="3">Tyr recombinase domain-containing protein</fullName>
    </recommendedName>
</protein>
<accession>A0A4P6ZD60</accession>
<dbReference type="InterPro" id="IPR002104">
    <property type="entry name" value="Integrase_catalytic"/>
</dbReference>
<sequence length="442" mass="51261">MATIKFILQSKGENAPIYARLSISAKESFKRKTRETINPDYWNPKTGKPKNIQSAEKTTLKHIDEVKKNLIKIESFVLEQYRKRNDTEIINGIWLDEILTAHYTGGRRLVQLDFLDNYLDYYKTDVLPFRKNRGKRIADATTKKQITIIGKIKDFLKTQNQRLKVSDWDVSVSNKFELFLEGQGIAKGTIGRYIKYPKTIINHAKTLNIEVNKNIDEIKGYTTETPTIFITETELQTIQKLTFLETNLETAKDWLIIGFYTGQRASDLLTMTPKMFTNIDGHTFINLHQQKTKNGVLIPMHDEVKKIIEKRNGQFPPIFSDNIESAKTIFNNHLRTIAKKAQINRMDFGKKYDAINKRFIYGQYPICEIISSHVCRRSFATHNYIKVPTPIIMAVTGHKTEKEFLNYIGKDFNDQSKEILQYWKTAQQIDETETAPETKTAN</sequence>
<keyword evidence="1" id="KW-0238">DNA-binding</keyword>
<evidence type="ECO:0000313" key="5">
    <source>
        <dbReference type="Proteomes" id="UP000294419"/>
    </source>
</evidence>
<dbReference type="SUPFAM" id="SSF56349">
    <property type="entry name" value="DNA breaking-rejoining enzymes"/>
    <property type="match status" value="1"/>
</dbReference>